<keyword evidence="2" id="KW-0812">Transmembrane</keyword>
<keyword evidence="2" id="KW-0472">Membrane</keyword>
<name>A0A6J4I2X1_9BACT</name>
<gene>
    <name evidence="3" type="ORF">AVDCRST_MAG63-1335</name>
</gene>
<evidence type="ECO:0000313" key="3">
    <source>
        <dbReference type="EMBL" id="CAA9238649.1"/>
    </source>
</evidence>
<feature type="compositionally biased region" description="Gly residues" evidence="1">
    <location>
        <begin position="35"/>
        <end position="46"/>
    </location>
</feature>
<evidence type="ECO:0008006" key="4">
    <source>
        <dbReference type="Google" id="ProtNLM"/>
    </source>
</evidence>
<feature type="compositionally biased region" description="Low complexity" evidence="1">
    <location>
        <begin position="113"/>
        <end position="123"/>
    </location>
</feature>
<protein>
    <recommendedName>
        <fullName evidence="4">Zinc-ribbon domain-containing protein</fullName>
    </recommendedName>
</protein>
<proteinExistence type="predicted"/>
<keyword evidence="2" id="KW-1133">Transmembrane helix</keyword>
<feature type="region of interest" description="Disordered" evidence="1">
    <location>
        <begin position="103"/>
        <end position="132"/>
    </location>
</feature>
<accession>A0A6J4I2X1</accession>
<evidence type="ECO:0000256" key="2">
    <source>
        <dbReference type="SAM" id="Phobius"/>
    </source>
</evidence>
<dbReference type="EMBL" id="CADCTO010000176">
    <property type="protein sequence ID" value="CAA9238649.1"/>
    <property type="molecule type" value="Genomic_DNA"/>
</dbReference>
<dbReference type="AlphaFoldDB" id="A0A6J4I2X1"/>
<sequence>MAKCPGCGSDLNAAARFCALCGRAIALPPPPGATSPGGAGTMGGGQASARGLSDAPGPSSTDAGKRKVALAVGCGTALVAVAAFLLFRASGLLAAPTPERRSAAVLSAPPTQAPQAPVMNAPAPQAPPAPVVQAPRTAENPMPDDVIAYLRWLKQFEAARQNLEYRGMAELTVFTQKATTGALESLLNADPEGNPEPVKPENNPVAGIGKVIQDWNAAAQLFQQKTPPDACAPLATTYNQALVGGVARMSALHGTLISALQSIQGAGGQSTPMSADALAQLYRQKGTREGSIDVDAAYAQANTSLDTLRAQYTSMPDDVRTFDVKSGGGGMQLPFGMGM</sequence>
<evidence type="ECO:0000256" key="1">
    <source>
        <dbReference type="SAM" id="MobiDB-lite"/>
    </source>
</evidence>
<feature type="transmembrane region" description="Helical" evidence="2">
    <location>
        <begin position="68"/>
        <end position="87"/>
    </location>
</feature>
<organism evidence="3">
    <name type="scientific">uncultured Armatimonadetes bacterium</name>
    <dbReference type="NCBI Taxonomy" id="157466"/>
    <lineage>
        <taxon>Bacteria</taxon>
        <taxon>Bacillati</taxon>
        <taxon>Armatimonadota</taxon>
        <taxon>environmental samples</taxon>
    </lineage>
</organism>
<reference evidence="3" key="1">
    <citation type="submission" date="2020-02" db="EMBL/GenBank/DDBJ databases">
        <authorList>
            <person name="Meier V. D."/>
        </authorList>
    </citation>
    <scope>NUCLEOTIDE SEQUENCE</scope>
    <source>
        <strain evidence="3">AVDCRST_MAG63</strain>
    </source>
</reference>
<feature type="region of interest" description="Disordered" evidence="1">
    <location>
        <begin position="32"/>
        <end position="63"/>
    </location>
</feature>